<accession>A0A6C0BPP0</accession>
<keyword evidence="2" id="KW-0472">Membrane</keyword>
<protein>
    <submittedName>
        <fullName evidence="3">Uncharacterized protein</fullName>
    </submittedName>
</protein>
<organism evidence="3">
    <name type="scientific">viral metagenome</name>
    <dbReference type="NCBI Taxonomy" id="1070528"/>
    <lineage>
        <taxon>unclassified sequences</taxon>
        <taxon>metagenomes</taxon>
        <taxon>organismal metagenomes</taxon>
    </lineage>
</organism>
<feature type="region of interest" description="Disordered" evidence="1">
    <location>
        <begin position="122"/>
        <end position="171"/>
    </location>
</feature>
<feature type="compositionally biased region" description="Basic residues" evidence="1">
    <location>
        <begin position="1"/>
        <end position="11"/>
    </location>
</feature>
<evidence type="ECO:0000313" key="3">
    <source>
        <dbReference type="EMBL" id="QHS94405.1"/>
    </source>
</evidence>
<evidence type="ECO:0000256" key="2">
    <source>
        <dbReference type="SAM" id="Phobius"/>
    </source>
</evidence>
<feature type="region of interest" description="Disordered" evidence="1">
    <location>
        <begin position="1"/>
        <end position="31"/>
    </location>
</feature>
<proteinExistence type="predicted"/>
<keyword evidence="2" id="KW-1133">Transmembrane helix</keyword>
<keyword evidence="2" id="KW-0812">Transmembrane</keyword>
<dbReference type="EMBL" id="MN739222">
    <property type="protein sequence ID" value="QHS94405.1"/>
    <property type="molecule type" value="Genomic_DNA"/>
</dbReference>
<name>A0A6C0BPP0_9ZZZZ</name>
<reference evidence="3" key="1">
    <citation type="journal article" date="2020" name="Nature">
        <title>Giant virus diversity and host interactions through global metagenomics.</title>
        <authorList>
            <person name="Schulz F."/>
            <person name="Roux S."/>
            <person name="Paez-Espino D."/>
            <person name="Jungbluth S."/>
            <person name="Walsh D.A."/>
            <person name="Denef V.J."/>
            <person name="McMahon K.D."/>
            <person name="Konstantinidis K.T."/>
            <person name="Eloe-Fadrosh E.A."/>
            <person name="Kyrpides N.C."/>
            <person name="Woyke T."/>
        </authorList>
    </citation>
    <scope>NUCLEOTIDE SEQUENCE</scope>
    <source>
        <strain evidence="3">GVMAG-M-3300018416-26</strain>
    </source>
</reference>
<sequence>MLRTQNMKHNRVWNNSEDGNEDAAHETRSRISRRHSYNEDFYDSITDLSKRSPYSEGYHKPIYNEYYIDESPKTPPYYNRKRRSSEGFYNYRRDYMNTGLQNCKCYNNGFCNNETDRYNDIYPSSGKKNINRHRRDSSNRITDSRRNSKNSQVRSIRSGYSKSSQSGDVQEKRDSIILQDLIKGLANLSDNTSDNEDTLHTPESTNDTLNDNDKDDDIDENKEEESNKGVKKKRKRDLIYKTCILGLKAGLMFLGHLLLTFLKVFPII</sequence>
<feature type="compositionally biased region" description="Basic and acidic residues" evidence="1">
    <location>
        <begin position="136"/>
        <end position="146"/>
    </location>
</feature>
<feature type="compositionally biased region" description="Polar residues" evidence="1">
    <location>
        <begin position="149"/>
        <end position="168"/>
    </location>
</feature>
<feature type="region of interest" description="Disordered" evidence="1">
    <location>
        <begin position="189"/>
        <end position="231"/>
    </location>
</feature>
<evidence type="ECO:0000256" key="1">
    <source>
        <dbReference type="SAM" id="MobiDB-lite"/>
    </source>
</evidence>
<feature type="transmembrane region" description="Helical" evidence="2">
    <location>
        <begin position="238"/>
        <end position="262"/>
    </location>
</feature>
<dbReference type="AlphaFoldDB" id="A0A6C0BPP0"/>
<feature type="compositionally biased region" description="Acidic residues" evidence="1">
    <location>
        <begin position="213"/>
        <end position="223"/>
    </location>
</feature>